<feature type="region of interest" description="Disordered" evidence="1">
    <location>
        <begin position="338"/>
        <end position="357"/>
    </location>
</feature>
<dbReference type="AlphaFoldDB" id="A0A1P8UGX7"/>
<dbReference type="KEGG" id="afy:BW247_07935"/>
<proteinExistence type="predicted"/>
<dbReference type="EMBL" id="CP019434">
    <property type="protein sequence ID" value="APZ43031.1"/>
    <property type="molecule type" value="Genomic_DNA"/>
</dbReference>
<dbReference type="STRING" id="1765967.BW247_07935"/>
<dbReference type="Proteomes" id="UP000243807">
    <property type="component" value="Chromosome"/>
</dbReference>
<protein>
    <recommendedName>
        <fullName evidence="2">Flagellar hook-length control protein-like C-terminal domain-containing protein</fullName>
    </recommendedName>
</protein>
<dbReference type="Gene3D" id="3.30.750.140">
    <property type="match status" value="1"/>
</dbReference>
<evidence type="ECO:0000313" key="4">
    <source>
        <dbReference type="Proteomes" id="UP000243807"/>
    </source>
</evidence>
<keyword evidence="4" id="KW-1185">Reference proteome</keyword>
<name>A0A1P8UGX7_9GAMM</name>
<accession>A0A1P8UGX7</accession>
<gene>
    <name evidence="3" type="ORF">BW247_07935</name>
</gene>
<evidence type="ECO:0000313" key="3">
    <source>
        <dbReference type="EMBL" id="APZ43031.1"/>
    </source>
</evidence>
<sequence length="357" mass="38640">MDNSLRLLGRMVGGSTQQSLQDWKTGQMLRALIISGTPAGTGGGRAVLRIGGSEYTVRSQTPLHAGESVQLRVTRSGPETRLQIIETASSATRRTTPSLTRTPLLAVVKSLLSQQIALGRGLQILASKPTSPDAETQRMLNQLVQDRPTLETLGQAQTLREAIDRSGSFLEAKIRGGLKLSPVDFKLQLAKTLGGINNETPSGIRSALEAITARITLNQLHSTSAAQSAAQNHWLIEIPFKTQAGFQTLRLEVEADRNDREETGDASGYWSVRLGLDLPRLGPIEARIRNIKGSVSAHFWAERRTTFAMIQSSLPELEAAWRDRGVQPGVLEAFHGHAPEAATPSDGPGGRLVDRQV</sequence>
<dbReference type="Pfam" id="PF02120">
    <property type="entry name" value="Flg_hook"/>
    <property type="match status" value="1"/>
</dbReference>
<dbReference type="InterPro" id="IPR021136">
    <property type="entry name" value="Flagellar_hook_control-like_C"/>
</dbReference>
<feature type="domain" description="Flagellar hook-length control protein-like C-terminal" evidence="2">
    <location>
        <begin position="261"/>
        <end position="338"/>
    </location>
</feature>
<organism evidence="3 4">
    <name type="scientific">Acidihalobacter ferrooxydans</name>
    <dbReference type="NCBI Taxonomy" id="1765967"/>
    <lineage>
        <taxon>Bacteria</taxon>
        <taxon>Pseudomonadati</taxon>
        <taxon>Pseudomonadota</taxon>
        <taxon>Gammaproteobacteria</taxon>
        <taxon>Chromatiales</taxon>
        <taxon>Ectothiorhodospiraceae</taxon>
        <taxon>Acidihalobacter</taxon>
    </lineage>
</organism>
<dbReference type="OrthoDB" id="7055780at2"/>
<dbReference type="InterPro" id="IPR038610">
    <property type="entry name" value="FliK-like_C_sf"/>
</dbReference>
<reference evidence="3 4" key="1">
    <citation type="submission" date="2017-01" db="EMBL/GenBank/DDBJ databases">
        <title>Draft sequence of Acidihalobacter ferrooxidans strain DSM 14175 (strain V8).</title>
        <authorList>
            <person name="Khaleque H.N."/>
            <person name="Ramsay J.P."/>
            <person name="Murphy R.J.T."/>
            <person name="Kaksonen A.H."/>
            <person name="Boxall N.J."/>
            <person name="Watkin E.L.J."/>
        </authorList>
    </citation>
    <scope>NUCLEOTIDE SEQUENCE [LARGE SCALE GENOMIC DNA]</scope>
    <source>
        <strain evidence="3 4">V8</strain>
    </source>
</reference>
<dbReference type="RefSeq" id="WP_076836679.1">
    <property type="nucleotide sequence ID" value="NZ_CP019434.1"/>
</dbReference>
<evidence type="ECO:0000256" key="1">
    <source>
        <dbReference type="SAM" id="MobiDB-lite"/>
    </source>
</evidence>
<evidence type="ECO:0000259" key="2">
    <source>
        <dbReference type="Pfam" id="PF02120"/>
    </source>
</evidence>